<evidence type="ECO:0000313" key="1">
    <source>
        <dbReference type="EMBL" id="WEK40300.1"/>
    </source>
</evidence>
<dbReference type="AlphaFoldDB" id="A0AAJ5X0P4"/>
<evidence type="ECO:0000313" key="2">
    <source>
        <dbReference type="Proteomes" id="UP001213664"/>
    </source>
</evidence>
<organism evidence="1 2">
    <name type="scientific">Candidatus Brevundimonas colombiensis</name>
    <dbReference type="NCBI Taxonomy" id="3121376"/>
    <lineage>
        <taxon>Bacteria</taxon>
        <taxon>Pseudomonadati</taxon>
        <taxon>Pseudomonadota</taxon>
        <taxon>Alphaproteobacteria</taxon>
        <taxon>Caulobacterales</taxon>
        <taxon>Caulobacteraceae</taxon>
        <taxon>Brevundimonas</taxon>
    </lineage>
</organism>
<dbReference type="Proteomes" id="UP001213664">
    <property type="component" value="Chromosome"/>
</dbReference>
<protein>
    <submittedName>
        <fullName evidence="1">Uncharacterized protein</fullName>
    </submittedName>
</protein>
<name>A0AAJ5X0P4_9CAUL</name>
<dbReference type="EMBL" id="CP119326">
    <property type="protein sequence ID" value="WEK40300.1"/>
    <property type="molecule type" value="Genomic_DNA"/>
</dbReference>
<proteinExistence type="predicted"/>
<reference evidence="1" key="1">
    <citation type="submission" date="2023-03" db="EMBL/GenBank/DDBJ databases">
        <title>Andean soil-derived lignocellulolytic bacterial consortium as a source of novel taxa and putative plastic-active enzymes.</title>
        <authorList>
            <person name="Diaz-Garcia L."/>
            <person name="Chuvochina M."/>
            <person name="Feuerriegel G."/>
            <person name="Bunk B."/>
            <person name="Sproer C."/>
            <person name="Streit W.R."/>
            <person name="Rodriguez L.M."/>
            <person name="Overmann J."/>
            <person name="Jimenez D.J."/>
        </authorList>
    </citation>
    <scope>NUCLEOTIDE SEQUENCE</scope>
    <source>
        <strain evidence="1">MAG 833</strain>
    </source>
</reference>
<gene>
    <name evidence="1" type="ORF">P0Y50_01460</name>
</gene>
<accession>A0AAJ5X0P4</accession>
<sequence>MALIEKGPFERFVQGLGQGLKTILRPAPRPVLQPFEHPARDVVVRQDGPGPGVWFEVIRRPDGLYSFTEWRRQTVSAPRLGSWEAEFPLFESGLYETRAEAQEGLADYRARNPDEQA</sequence>